<comment type="caution">
    <text evidence="7">The sequence shown here is derived from an EMBL/GenBank/DDBJ whole genome shotgun (WGS) entry which is preliminary data.</text>
</comment>
<dbReference type="Proteomes" id="UP000326924">
    <property type="component" value="Unassembled WGS sequence"/>
</dbReference>
<dbReference type="Gene3D" id="3.40.50.300">
    <property type="entry name" value="P-loop containing nucleotide triphosphate hydrolases"/>
    <property type="match status" value="1"/>
</dbReference>
<dbReference type="PANTHER" id="PTHR48182:SF2">
    <property type="entry name" value="PROTEIN SERAC1"/>
    <property type="match status" value="1"/>
</dbReference>
<feature type="non-terminal residue" evidence="7">
    <location>
        <position position="1"/>
    </location>
</feature>
<dbReference type="GO" id="GO:0005739">
    <property type="term" value="C:mitochondrion"/>
    <property type="evidence" value="ECO:0007669"/>
    <property type="project" value="UniProtKB-SubCell"/>
</dbReference>
<gene>
    <name evidence="7" type="ORF">FN846DRAFT_754295</name>
</gene>
<proteinExistence type="predicted"/>
<reference evidence="7 8" key="1">
    <citation type="submission" date="2019-09" db="EMBL/GenBank/DDBJ databases">
        <title>Draft genome of the ectomycorrhizal ascomycete Sphaerosporella brunnea.</title>
        <authorList>
            <consortium name="DOE Joint Genome Institute"/>
            <person name="Benucci G.M."/>
            <person name="Marozzi G."/>
            <person name="Antonielli L."/>
            <person name="Sanchez S."/>
            <person name="Marco P."/>
            <person name="Wang X."/>
            <person name="Falini L.B."/>
            <person name="Barry K."/>
            <person name="Haridas S."/>
            <person name="Lipzen A."/>
            <person name="Labutti K."/>
            <person name="Grigoriev I.V."/>
            <person name="Murat C."/>
            <person name="Martin F."/>
            <person name="Albertini E."/>
            <person name="Donnini D."/>
            <person name="Bonito G."/>
        </authorList>
    </citation>
    <scope>NUCLEOTIDE SEQUENCE [LARGE SCALE GENOMIC DNA]</scope>
    <source>
        <strain evidence="7 8">Sb_GMNB300</strain>
    </source>
</reference>
<organism evidence="7 8">
    <name type="scientific">Sphaerosporella brunnea</name>
    <dbReference type="NCBI Taxonomy" id="1250544"/>
    <lineage>
        <taxon>Eukaryota</taxon>
        <taxon>Fungi</taxon>
        <taxon>Dikarya</taxon>
        <taxon>Ascomycota</taxon>
        <taxon>Pezizomycotina</taxon>
        <taxon>Pezizomycetes</taxon>
        <taxon>Pezizales</taxon>
        <taxon>Pyronemataceae</taxon>
        <taxon>Sphaerosporella</taxon>
    </lineage>
</organism>
<evidence type="ECO:0000256" key="6">
    <source>
        <dbReference type="ARBA" id="ARBA00023136"/>
    </source>
</evidence>
<keyword evidence="4" id="KW-0256">Endoplasmic reticulum</keyword>
<sequence>IVAVHGLKGDAFKTWTSKGSTPDKDVLWLRDLLPKDIPTARILTYGYDSDPGKVFESASTNMVLHHATTLVSELHYFRRYPNDKHRPIIFVCHSLGGIVVKRALIYSSTCNISHNPELRSIRVCTSGILFLGTPHMGADLARWGKMAESLVRTVMTKAWIDSNESLVNALGKNSETLQNITDSFVGLAPEFQMAFFWEELGTNLGGLTRDVIVEKTSAVLEMPNAKKAGIHATHTEMCKFATTRAPGWNMVSGVLMEFAAGAPGRVAIKWRQLEDHEYLDISWKMEGLINQRRTPSPRRVQGSPKIGSVLLEGAQQQHLTERKLLEAPPAFFKPNHLQENKFFCGRQKELEKVHRTLSDKSKGIVLISSITGGGKTHLARQYFFSRRSEYSGGVFWVECKDVTTGKFSAEVITKWYCAIADELRLPETTVTTTPEQTVMDVVAWFNKKSDWLLVLDGVDIDHDSQYSTIAGYMPRTDAGSIIMTSINPALAGSARLGSPYPLALDPPSLDEAVAMLAHYSQIPSATPSAEYTDLCRALTCLPLAIHAAASYIKETQSPVADFLKKYQRGPFVERRYLEPFHVVFDRLETGFPQAAALIKLLSFWGRGAGGGVPHLMLWWGVRPLHRSQLVKLIAREANRRPADLDVSISQCLRLGIMERGLETGVEGLGGDSGIDTLRLHPIAKAVCVARMKENKELEKWCNLATDVFCNSFEYLDSRRRRSSLDDDPIRKGQDVEFLLSDYARYLTHGIQIMDSIRRYKLPSSERLMEVHSRVQKLTNPDDVSAKVERVSMFLTSGSSSTSGPDLDSP</sequence>
<feature type="non-terminal residue" evidence="7">
    <location>
        <position position="809"/>
    </location>
</feature>
<keyword evidence="5" id="KW-0496">Mitochondrion</keyword>
<dbReference type="SUPFAM" id="SSF53474">
    <property type="entry name" value="alpha/beta-Hydrolases"/>
    <property type="match status" value="1"/>
</dbReference>
<protein>
    <submittedName>
        <fullName evidence="7">P-loop containing nucleoside triphosphate hydrolase protein</fullName>
    </submittedName>
</protein>
<dbReference type="SUPFAM" id="SSF52540">
    <property type="entry name" value="P-loop containing nucleoside triphosphate hydrolases"/>
    <property type="match status" value="1"/>
</dbReference>
<evidence type="ECO:0000313" key="8">
    <source>
        <dbReference type="Proteomes" id="UP000326924"/>
    </source>
</evidence>
<keyword evidence="7" id="KW-0378">Hydrolase</keyword>
<dbReference type="EMBL" id="VXIS01000014">
    <property type="protein sequence ID" value="KAA8913476.1"/>
    <property type="molecule type" value="Genomic_DNA"/>
</dbReference>
<dbReference type="GO" id="GO:0016787">
    <property type="term" value="F:hydrolase activity"/>
    <property type="evidence" value="ECO:0007669"/>
    <property type="project" value="UniProtKB-KW"/>
</dbReference>
<dbReference type="Gene3D" id="3.40.50.1820">
    <property type="entry name" value="alpha/beta hydrolase"/>
    <property type="match status" value="1"/>
</dbReference>
<evidence type="ECO:0000256" key="2">
    <source>
        <dbReference type="ARBA" id="ARBA00004240"/>
    </source>
</evidence>
<comment type="subcellular location">
    <subcellularLocation>
        <location evidence="2">Endoplasmic reticulum</location>
    </subcellularLocation>
    <subcellularLocation>
        <location evidence="3">Membrane</location>
    </subcellularLocation>
    <subcellularLocation>
        <location evidence="1">Mitochondrion</location>
    </subcellularLocation>
</comment>
<evidence type="ECO:0000256" key="1">
    <source>
        <dbReference type="ARBA" id="ARBA00004173"/>
    </source>
</evidence>
<dbReference type="GO" id="GO:0005783">
    <property type="term" value="C:endoplasmic reticulum"/>
    <property type="evidence" value="ECO:0007669"/>
    <property type="project" value="UniProtKB-SubCell"/>
</dbReference>
<dbReference type="InParanoid" id="A0A5J5F8E1"/>
<dbReference type="InterPro" id="IPR027417">
    <property type="entry name" value="P-loop_NTPase"/>
</dbReference>
<keyword evidence="8" id="KW-1185">Reference proteome</keyword>
<evidence type="ECO:0000256" key="3">
    <source>
        <dbReference type="ARBA" id="ARBA00004370"/>
    </source>
</evidence>
<accession>A0A5J5F8E1</accession>
<evidence type="ECO:0000256" key="4">
    <source>
        <dbReference type="ARBA" id="ARBA00022824"/>
    </source>
</evidence>
<evidence type="ECO:0000256" key="5">
    <source>
        <dbReference type="ARBA" id="ARBA00023128"/>
    </source>
</evidence>
<dbReference type="PANTHER" id="PTHR48182">
    <property type="entry name" value="PROTEIN SERAC1"/>
    <property type="match status" value="1"/>
</dbReference>
<dbReference type="GO" id="GO:0016020">
    <property type="term" value="C:membrane"/>
    <property type="evidence" value="ECO:0007669"/>
    <property type="project" value="UniProtKB-SubCell"/>
</dbReference>
<name>A0A5J5F8E1_9PEZI</name>
<evidence type="ECO:0000313" key="7">
    <source>
        <dbReference type="EMBL" id="KAA8913476.1"/>
    </source>
</evidence>
<keyword evidence="6" id="KW-0472">Membrane</keyword>
<dbReference type="InterPro" id="IPR052374">
    <property type="entry name" value="SERAC1"/>
</dbReference>
<dbReference type="InterPro" id="IPR029058">
    <property type="entry name" value="AB_hydrolase_fold"/>
</dbReference>
<dbReference type="OrthoDB" id="5086500at2759"/>
<dbReference type="AlphaFoldDB" id="A0A5J5F8E1"/>